<comment type="function">
    <text evidence="15">Core subunit of the mitochondrial membrane respiratory chain NADH dehydrogenase (Complex I) which catalyzes electron transfer from NADH through the respiratory chain, using ubiquinone as an electron acceptor. Essential for the catalytic activity and assembly of complex I.</text>
</comment>
<keyword evidence="16" id="KW-0732">Signal</keyword>
<evidence type="ECO:0000256" key="16">
    <source>
        <dbReference type="SAM" id="SignalP"/>
    </source>
</evidence>
<proteinExistence type="inferred from homology"/>
<evidence type="ECO:0000256" key="1">
    <source>
        <dbReference type="ARBA" id="ARBA00004225"/>
    </source>
</evidence>
<feature type="transmembrane region" description="Helical" evidence="15">
    <location>
        <begin position="30"/>
        <end position="46"/>
    </location>
</feature>
<evidence type="ECO:0000256" key="3">
    <source>
        <dbReference type="ARBA" id="ARBA00012944"/>
    </source>
</evidence>
<dbReference type="PANTHER" id="PTHR11435">
    <property type="entry name" value="NADH UBIQUINONE OXIDOREDUCTASE SUBUNIT ND6"/>
    <property type="match status" value="1"/>
</dbReference>
<feature type="transmembrane region" description="Helical" evidence="15">
    <location>
        <begin position="53"/>
        <end position="72"/>
    </location>
</feature>
<feature type="transmembrane region" description="Helical" evidence="15">
    <location>
        <begin position="136"/>
        <end position="160"/>
    </location>
</feature>
<evidence type="ECO:0000256" key="11">
    <source>
        <dbReference type="ARBA" id="ARBA00023027"/>
    </source>
</evidence>
<keyword evidence="11 15" id="KW-0520">NAD</keyword>
<evidence type="ECO:0000256" key="10">
    <source>
        <dbReference type="ARBA" id="ARBA00022989"/>
    </source>
</evidence>
<keyword evidence="10 15" id="KW-1133">Transmembrane helix</keyword>
<comment type="subcellular location">
    <subcellularLocation>
        <location evidence="1 15">Mitochondrion membrane</location>
        <topology evidence="1 15">Multi-pass membrane protein</topology>
    </subcellularLocation>
</comment>
<keyword evidence="6 15" id="KW-0679">Respiratory chain</keyword>
<keyword evidence="5 15" id="KW-0813">Transport</keyword>
<comment type="catalytic activity">
    <reaction evidence="14 15">
        <text>a ubiquinone + NADH + 5 H(+)(in) = a ubiquinol + NAD(+) + 4 H(+)(out)</text>
        <dbReference type="Rhea" id="RHEA:29091"/>
        <dbReference type="Rhea" id="RHEA-COMP:9565"/>
        <dbReference type="Rhea" id="RHEA-COMP:9566"/>
        <dbReference type="ChEBI" id="CHEBI:15378"/>
        <dbReference type="ChEBI" id="CHEBI:16389"/>
        <dbReference type="ChEBI" id="CHEBI:17976"/>
        <dbReference type="ChEBI" id="CHEBI:57540"/>
        <dbReference type="ChEBI" id="CHEBI:57945"/>
        <dbReference type="EC" id="7.1.1.2"/>
    </reaction>
</comment>
<dbReference type="InterPro" id="IPR001457">
    <property type="entry name" value="NADH_UbQ/plastoQ_OxRdtase_su6"/>
</dbReference>
<dbReference type="GO" id="GO:0008137">
    <property type="term" value="F:NADH dehydrogenase (ubiquinone) activity"/>
    <property type="evidence" value="ECO:0007669"/>
    <property type="project" value="UniProtKB-UniRule"/>
</dbReference>
<evidence type="ECO:0000256" key="5">
    <source>
        <dbReference type="ARBA" id="ARBA00022448"/>
    </source>
</evidence>
<evidence type="ECO:0000256" key="12">
    <source>
        <dbReference type="ARBA" id="ARBA00023128"/>
    </source>
</evidence>
<keyword evidence="13 15" id="KW-0472">Membrane</keyword>
<gene>
    <name evidence="17" type="primary">ND6</name>
</gene>
<evidence type="ECO:0000256" key="4">
    <source>
        <dbReference type="ARBA" id="ARBA00021095"/>
    </source>
</evidence>
<protein>
    <recommendedName>
        <fullName evidence="4 15">NADH-ubiquinone oxidoreductase chain 6</fullName>
        <ecNumber evidence="3 15">7.1.1.2</ecNumber>
    </recommendedName>
</protein>
<feature type="signal peptide" evidence="16">
    <location>
        <begin position="1"/>
        <end position="15"/>
    </location>
</feature>
<dbReference type="InterPro" id="IPR050269">
    <property type="entry name" value="ComplexI_Subunit6"/>
</dbReference>
<evidence type="ECO:0000256" key="14">
    <source>
        <dbReference type="ARBA" id="ARBA00049551"/>
    </source>
</evidence>
<reference evidence="17" key="1">
    <citation type="submission" date="2018-10" db="EMBL/GenBank/DDBJ databases">
        <authorList>
            <person name="Dumans A.T.N."/>
            <person name="Jennings W.B."/>
            <person name="Furtado C."/>
            <person name="Prosdocimi F."/>
        </authorList>
    </citation>
    <scope>NUCLEOTIDE SEQUENCE</scope>
</reference>
<dbReference type="GeneID" id="41039295"/>
<keyword evidence="9 15" id="KW-0249">Electron transport</keyword>
<keyword evidence="15" id="KW-0830">Ubiquinone</keyword>
<evidence type="ECO:0000256" key="6">
    <source>
        <dbReference type="ARBA" id="ARBA00022660"/>
    </source>
</evidence>
<accession>A0A513X1C4</accession>
<name>A0A513X1C4_ANOPN</name>
<keyword evidence="12 15" id="KW-0496">Mitochondrion</keyword>
<evidence type="ECO:0000256" key="7">
    <source>
        <dbReference type="ARBA" id="ARBA00022692"/>
    </source>
</evidence>
<sequence>MVYFLFILFFCLVLGFIVIASNPSPYYGAVGLIMSAAFGCGVLIEFGGSLVSLVLFLVYLGGMLVVFAYSVALASDLYPDGLGDWSVSLYSVGYFILVVLLWKFVGGGSLFSVYGMGGGEAMGLFVVREDFGGVSLMYGVGGFGLLLCGWGLLLTLFVVLELTRGVYRGSLRAV</sequence>
<keyword evidence="8 15" id="KW-1278">Translocase</keyword>
<dbReference type="CTD" id="4541"/>
<dbReference type="PANTHER" id="PTHR11435:SF1">
    <property type="entry name" value="NADH-UBIQUINONE OXIDOREDUCTASE CHAIN 6"/>
    <property type="match status" value="1"/>
</dbReference>
<geneLocation type="mitochondrion" evidence="17"/>
<evidence type="ECO:0000313" key="17">
    <source>
        <dbReference type="EMBL" id="QDH07724.1"/>
    </source>
</evidence>
<evidence type="ECO:0000256" key="8">
    <source>
        <dbReference type="ARBA" id="ARBA00022967"/>
    </source>
</evidence>
<reference evidence="17" key="2">
    <citation type="journal article" date="2019" name="Mitochondrial DNA Part B Resour">
        <title>Complete mitochondrial genomes for three lizards (Anolis punctatus, Sceloporus woodi, and S. grammicus): a contribution to mitochondrial phylogenomics of Iguanoidea.</title>
        <authorList>
            <person name="Nogueira Dumans A.T."/>
            <person name="Warwar Teixeira G."/>
            <person name="Alves Vieira G."/>
            <person name="Schroder Sarzi D."/>
            <person name="Furtado C."/>
            <person name="Jennings W.B."/>
            <person name="Prosdocimi F."/>
        </authorList>
    </citation>
    <scope>NUCLEOTIDE SEQUENCE</scope>
</reference>
<comment type="similarity">
    <text evidence="2 15">Belongs to the complex I subunit 6 family.</text>
</comment>
<dbReference type="EMBL" id="MK091854">
    <property type="protein sequence ID" value="QDH07724.1"/>
    <property type="molecule type" value="Genomic_DNA"/>
</dbReference>
<dbReference type="EC" id="7.1.1.2" evidence="3 15"/>
<dbReference type="RefSeq" id="YP_009681382.1">
    <property type="nucleotide sequence ID" value="NC_044125.1"/>
</dbReference>
<evidence type="ECO:0000256" key="2">
    <source>
        <dbReference type="ARBA" id="ARBA00005698"/>
    </source>
</evidence>
<evidence type="ECO:0000256" key="13">
    <source>
        <dbReference type="ARBA" id="ARBA00023136"/>
    </source>
</evidence>
<dbReference type="Pfam" id="PF00499">
    <property type="entry name" value="Oxidored_q3"/>
    <property type="match status" value="1"/>
</dbReference>
<evidence type="ECO:0000256" key="9">
    <source>
        <dbReference type="ARBA" id="ARBA00022982"/>
    </source>
</evidence>
<keyword evidence="7 15" id="KW-0812">Transmembrane</keyword>
<feature type="chain" id="PRO_5022080402" description="NADH-ubiquinone oxidoreductase chain 6" evidence="16">
    <location>
        <begin position="16"/>
        <end position="174"/>
    </location>
</feature>
<organism evidence="17">
    <name type="scientific">Anolis punctatus</name>
    <name type="common">Amazon green anole</name>
    <dbReference type="NCBI Taxonomy" id="174263"/>
    <lineage>
        <taxon>Eukaryota</taxon>
        <taxon>Metazoa</taxon>
        <taxon>Chordata</taxon>
        <taxon>Craniata</taxon>
        <taxon>Vertebrata</taxon>
        <taxon>Euteleostomi</taxon>
        <taxon>Lepidosauria</taxon>
        <taxon>Squamata</taxon>
        <taxon>Bifurcata</taxon>
        <taxon>Unidentata</taxon>
        <taxon>Episquamata</taxon>
        <taxon>Toxicofera</taxon>
        <taxon>Iguania</taxon>
        <taxon>Dactyloidae</taxon>
        <taxon>Anolis</taxon>
    </lineage>
</organism>
<dbReference type="AlphaFoldDB" id="A0A513X1C4"/>
<evidence type="ECO:0000256" key="15">
    <source>
        <dbReference type="RuleBase" id="RU004430"/>
    </source>
</evidence>
<feature type="transmembrane region" description="Helical" evidence="15">
    <location>
        <begin position="92"/>
        <end position="115"/>
    </location>
</feature>
<dbReference type="GO" id="GO:0031966">
    <property type="term" value="C:mitochondrial membrane"/>
    <property type="evidence" value="ECO:0007669"/>
    <property type="project" value="UniProtKB-SubCell"/>
</dbReference>